<organism evidence="1">
    <name type="scientific">Myoviridae sp. ctkfK18</name>
    <dbReference type="NCBI Taxonomy" id="2825165"/>
    <lineage>
        <taxon>Viruses</taxon>
        <taxon>Duplodnaviria</taxon>
        <taxon>Heunggongvirae</taxon>
        <taxon>Uroviricota</taxon>
        <taxon>Caudoviricetes</taxon>
    </lineage>
</organism>
<evidence type="ECO:0000313" key="1">
    <source>
        <dbReference type="EMBL" id="DAG05815.1"/>
    </source>
</evidence>
<proteinExistence type="predicted"/>
<accession>A0A8S5VGV1</accession>
<name>A0A8S5VGV1_9CAUD</name>
<sequence length="754" mass="85580">MADRHYVINENDIQRFIKELLHERNVFTDTTINLTGIDVSVRKMLTEIQELQNKPDQIKSYLIADKSIIFKVPKRSKDSLDISIDALTTNDKTISFSVHIPSQYVHQLRDTPFVTYASKYTLDTMQTISTIVDNKSNTDYDFIKLSFPRDITAGVCTLISADRYIEKNDTLSPVFAGLEDEISSEPPAIKQDIPSPELLVRSHSIKWVEGIKRSDFVLLELAKLTNSDTLYHVRDDDKQDNLTFKFNSREEARRIIPELWKTIPTLWNLVTFEFDDSVTNIDSLFSNSVPEGETEATFFTTNWPKLPEGINRSIRAITGNNITSAQGLYEGTKISGISNGLLKGMPNLQNIDAAFANIRDIVTQPSVDLIRDNKKLISAEDLFYNSNITEDPGYWKLKTFDTYPNLLNYMTDTPAARDITQYIPWPYATPTDGNVKFLTWLNVKQFRDTYQAIFNDISTESDKLVNFEGYEFEILEGNLDEMFYGTSITKLPNNVKAVNAKSAKRFAKNVTTLINTAKTMRVFEKCPQLTDITSAFEGCTGLTEAGDFIGASDTISIYDAVFKDCINIDFNTLAEPWTYAGLDGYPLDVQGVDGYKNIPNLPEWVPIEWGGRGIGTKMNAIRSVTPIVEYCYEGDDYITLDLKPEFKKIGGVFDICMVDATKRTTILEKDKRYKFRVTVAEPGRKFIIGLNNFSSKIKLTARDCIRVRYLEPKDPSKPGLKKIWSDFVYQTPIIRTSAKPNGIATPLSYTTWED</sequence>
<dbReference type="EMBL" id="BK016265">
    <property type="protein sequence ID" value="DAG05815.1"/>
    <property type="molecule type" value="Genomic_DNA"/>
</dbReference>
<protein>
    <submittedName>
        <fullName evidence="1">Uncharacterized protein</fullName>
    </submittedName>
</protein>
<reference evidence="1" key="1">
    <citation type="journal article" date="2021" name="Proc. Natl. Acad. Sci. U.S.A.">
        <title>A Catalog of Tens of Thousands of Viruses from Human Metagenomes Reveals Hidden Associations with Chronic Diseases.</title>
        <authorList>
            <person name="Tisza M.J."/>
            <person name="Buck C.B."/>
        </authorList>
    </citation>
    <scope>NUCLEOTIDE SEQUENCE</scope>
    <source>
        <strain evidence="1">CtkfK18</strain>
    </source>
</reference>